<accession>A0A8X6WEB0</accession>
<keyword evidence="4" id="KW-1185">Reference proteome</keyword>
<dbReference type="Proteomes" id="UP000887159">
    <property type="component" value="Unassembled WGS sequence"/>
</dbReference>
<evidence type="ECO:0000256" key="1">
    <source>
        <dbReference type="SAM" id="MobiDB-lite"/>
    </source>
</evidence>
<name>A0A8X6WEB0_TRICX</name>
<keyword evidence="2" id="KW-0812">Transmembrane</keyword>
<feature type="compositionally biased region" description="Low complexity" evidence="1">
    <location>
        <begin position="78"/>
        <end position="88"/>
    </location>
</feature>
<feature type="region of interest" description="Disordered" evidence="1">
    <location>
        <begin position="165"/>
        <end position="184"/>
    </location>
</feature>
<gene>
    <name evidence="3" type="primary">AVEN_210609_1</name>
    <name evidence="3" type="ORF">TNCV_1240711</name>
</gene>
<feature type="region of interest" description="Disordered" evidence="1">
    <location>
        <begin position="20"/>
        <end position="88"/>
    </location>
</feature>
<dbReference type="AlphaFoldDB" id="A0A8X6WEB0"/>
<comment type="caution">
    <text evidence="3">The sequence shown here is derived from an EMBL/GenBank/DDBJ whole genome shotgun (WGS) entry which is preliminary data.</text>
</comment>
<feature type="transmembrane region" description="Helical" evidence="2">
    <location>
        <begin position="132"/>
        <end position="156"/>
    </location>
</feature>
<evidence type="ECO:0000313" key="3">
    <source>
        <dbReference type="EMBL" id="GFY33220.1"/>
    </source>
</evidence>
<sequence>MSDVDRERLAVPAAHSVFSQHTNTGSYSGTSVAGTSAAPPFAPRPHYGQQVRQQHQQRLHSAPASSRSGATSAHTDRAPPSAISGASSSSTTECNIHEVCYYFQQAIFILAIMTGVALVIAGAVMHVQNGELLVLVYIGVLLGAVNTVLLTIQCCVRRKQKKRARAYRATRQPQGPPSSAPSSAVVRYDPLSNPLLSNTQTVPPSEVQQYHYKHYHIHAPNVTQPTFQDFPVQQGVFAQSPTESSQTRFLHSVPYHRSGSIAGHHRHTKGMYQKSPPLGQTHRPLLNPLGQPQTNIRSELCPQESYKGPAPPSYEDMLRTGRIPQDAGTYDATALLETWYEQYRLVDGMKRMRPYVINCTFQCLRLDDSGSSCLILLSISFHSFSIRLRSGDSACQPSEVMSLECPSNNASYKARSIVLLKVSISSWAYQ</sequence>
<organism evidence="3 4">
    <name type="scientific">Trichonephila clavipes</name>
    <name type="common">Golden silk orbweaver</name>
    <name type="synonym">Nephila clavipes</name>
    <dbReference type="NCBI Taxonomy" id="2585209"/>
    <lineage>
        <taxon>Eukaryota</taxon>
        <taxon>Metazoa</taxon>
        <taxon>Ecdysozoa</taxon>
        <taxon>Arthropoda</taxon>
        <taxon>Chelicerata</taxon>
        <taxon>Arachnida</taxon>
        <taxon>Araneae</taxon>
        <taxon>Araneomorphae</taxon>
        <taxon>Entelegynae</taxon>
        <taxon>Araneoidea</taxon>
        <taxon>Nephilidae</taxon>
        <taxon>Trichonephila</taxon>
    </lineage>
</organism>
<protein>
    <submittedName>
        <fullName evidence="3">Uncharacterized protein</fullName>
    </submittedName>
</protein>
<feature type="transmembrane region" description="Helical" evidence="2">
    <location>
        <begin position="106"/>
        <end position="126"/>
    </location>
</feature>
<reference evidence="3" key="1">
    <citation type="submission" date="2020-08" db="EMBL/GenBank/DDBJ databases">
        <title>Multicomponent nature underlies the extraordinary mechanical properties of spider dragline silk.</title>
        <authorList>
            <person name="Kono N."/>
            <person name="Nakamura H."/>
            <person name="Mori M."/>
            <person name="Yoshida Y."/>
            <person name="Ohtoshi R."/>
            <person name="Malay A.D."/>
            <person name="Moran D.A.P."/>
            <person name="Tomita M."/>
            <person name="Numata K."/>
            <person name="Arakawa K."/>
        </authorList>
    </citation>
    <scope>NUCLEOTIDE SEQUENCE</scope>
</reference>
<dbReference type="EMBL" id="BMAU01021409">
    <property type="protein sequence ID" value="GFY33220.1"/>
    <property type="molecule type" value="Genomic_DNA"/>
</dbReference>
<feature type="compositionally biased region" description="Polar residues" evidence="1">
    <location>
        <begin position="63"/>
        <end position="73"/>
    </location>
</feature>
<keyword evidence="2" id="KW-1133">Transmembrane helix</keyword>
<proteinExistence type="predicted"/>
<keyword evidence="2" id="KW-0472">Membrane</keyword>
<evidence type="ECO:0000313" key="4">
    <source>
        <dbReference type="Proteomes" id="UP000887159"/>
    </source>
</evidence>
<evidence type="ECO:0000256" key="2">
    <source>
        <dbReference type="SAM" id="Phobius"/>
    </source>
</evidence>
<feature type="compositionally biased region" description="Polar residues" evidence="1">
    <location>
        <begin position="20"/>
        <end position="34"/>
    </location>
</feature>